<accession>A0A1Y2DNJ0</accession>
<gene>
    <name evidence="2" type="ORF">BCR38DRAFT_487917</name>
</gene>
<dbReference type="GeneID" id="63780424"/>
<feature type="signal peptide" evidence="1">
    <location>
        <begin position="1"/>
        <end position="16"/>
    </location>
</feature>
<sequence length="194" mass="20345">MITLVFIAVALAAVIAQDCSVVDEYCCPGNVVLPSIQLNITLPNDSTAPTTLLNVPLFDDDCLYHTPSQAVYPGSFAPSAITGIAFSSFNFVDATGNPLDQRSLTSFLGFVSLCLGSTGATMLSAQDLFSHSLVVCNIKPDGEGQRILDGVSFGSEEIVFVSPPQRDVAFYACCIDYGGDNCADQVAEAIGIGT</sequence>
<dbReference type="Proteomes" id="UP000193689">
    <property type="component" value="Unassembled WGS sequence"/>
</dbReference>
<dbReference type="EMBL" id="MCFJ01000011">
    <property type="protein sequence ID" value="ORY60858.1"/>
    <property type="molecule type" value="Genomic_DNA"/>
</dbReference>
<dbReference type="InParanoid" id="A0A1Y2DNJ0"/>
<comment type="caution">
    <text evidence="2">The sequence shown here is derived from an EMBL/GenBank/DDBJ whole genome shotgun (WGS) entry which is preliminary data.</text>
</comment>
<keyword evidence="3" id="KW-1185">Reference proteome</keyword>
<evidence type="ECO:0000256" key="1">
    <source>
        <dbReference type="SAM" id="SignalP"/>
    </source>
</evidence>
<proteinExistence type="predicted"/>
<organism evidence="2 3">
    <name type="scientific">Pseudomassariella vexata</name>
    <dbReference type="NCBI Taxonomy" id="1141098"/>
    <lineage>
        <taxon>Eukaryota</taxon>
        <taxon>Fungi</taxon>
        <taxon>Dikarya</taxon>
        <taxon>Ascomycota</taxon>
        <taxon>Pezizomycotina</taxon>
        <taxon>Sordariomycetes</taxon>
        <taxon>Xylariomycetidae</taxon>
        <taxon>Amphisphaeriales</taxon>
        <taxon>Pseudomassariaceae</taxon>
        <taxon>Pseudomassariella</taxon>
    </lineage>
</organism>
<protein>
    <submittedName>
        <fullName evidence="2">Uncharacterized protein</fullName>
    </submittedName>
</protein>
<feature type="chain" id="PRO_5012960227" evidence="1">
    <location>
        <begin position="17"/>
        <end position="194"/>
    </location>
</feature>
<dbReference type="RefSeq" id="XP_040713085.1">
    <property type="nucleotide sequence ID" value="XM_040864212.1"/>
</dbReference>
<keyword evidence="1" id="KW-0732">Signal</keyword>
<name>A0A1Y2DNJ0_9PEZI</name>
<dbReference type="AlphaFoldDB" id="A0A1Y2DNJ0"/>
<reference evidence="2 3" key="1">
    <citation type="submission" date="2016-07" db="EMBL/GenBank/DDBJ databases">
        <title>Pervasive Adenine N6-methylation of Active Genes in Fungi.</title>
        <authorList>
            <consortium name="DOE Joint Genome Institute"/>
            <person name="Mondo S.J."/>
            <person name="Dannebaum R.O."/>
            <person name="Kuo R.C."/>
            <person name="Labutti K."/>
            <person name="Haridas S."/>
            <person name="Kuo A."/>
            <person name="Salamov A."/>
            <person name="Ahrendt S.R."/>
            <person name="Lipzen A."/>
            <person name="Sullivan W."/>
            <person name="Andreopoulos W.B."/>
            <person name="Clum A."/>
            <person name="Lindquist E."/>
            <person name="Daum C."/>
            <person name="Ramamoorthy G.K."/>
            <person name="Gryganskyi A."/>
            <person name="Culley D."/>
            <person name="Magnuson J.K."/>
            <person name="James T.Y."/>
            <person name="O'Malley M.A."/>
            <person name="Stajich J.E."/>
            <person name="Spatafora J.W."/>
            <person name="Visel A."/>
            <person name="Grigoriev I.V."/>
        </authorList>
    </citation>
    <scope>NUCLEOTIDE SEQUENCE [LARGE SCALE GENOMIC DNA]</scope>
    <source>
        <strain evidence="2 3">CBS 129021</strain>
    </source>
</reference>
<evidence type="ECO:0000313" key="3">
    <source>
        <dbReference type="Proteomes" id="UP000193689"/>
    </source>
</evidence>
<evidence type="ECO:0000313" key="2">
    <source>
        <dbReference type="EMBL" id="ORY60858.1"/>
    </source>
</evidence>